<dbReference type="InterPro" id="IPR030395">
    <property type="entry name" value="GP_PDE_dom"/>
</dbReference>
<dbReference type="GeneID" id="93477082"/>
<dbReference type="PANTHER" id="PTHR46211:SF14">
    <property type="entry name" value="GLYCEROPHOSPHODIESTER PHOSPHODIESTERASE"/>
    <property type="match status" value="1"/>
</dbReference>
<dbReference type="PANTHER" id="PTHR46211">
    <property type="entry name" value="GLYCEROPHOSPHORYL DIESTER PHOSPHODIESTERASE"/>
    <property type="match status" value="1"/>
</dbReference>
<protein>
    <submittedName>
        <fullName evidence="2">Phosphatidylinositol-specific phospholipase C/glycerophosphodiester phosphodiesterase family protein</fullName>
        <ecNumber evidence="2">3.1.4.-</ecNumber>
    </submittedName>
</protein>
<keyword evidence="2" id="KW-0378">Hydrolase</keyword>
<dbReference type="EMBL" id="CP145892">
    <property type="protein sequence ID" value="WWP18103.1"/>
    <property type="molecule type" value="Genomic_DNA"/>
</dbReference>
<dbReference type="Proteomes" id="UP001364764">
    <property type="component" value="Chromosome"/>
</dbReference>
<sequence>MKKTMMLTLLIVITAGMIWFNWGLVRTGQNQPDSTFGTSGWQENRLIAHAFGGVNGASYTNSYEAFITNYNRGYRLFEVDLVQTTDGKLVARHDWSQKLQPDLAAHRGRNVTTLQFENSLIMGRFHPLTLPDILQLMQQYPDFDLIVDTKAGSKEQIQQQFAHLVNEVQRTDPALLNRIIPEIFSPEMYDTVMGIHPFPNKIYSLYKTGASAESIVEFVRDKQLTAVAMPVYRVYLNPNLVPTLHKFGVKSYVHTVNSRPVMQILSRFGVHGFYTDQEESPAELMLADAPPGHVEFSEYMSSGLVNIRNIVMKVRNNGYK</sequence>
<dbReference type="EC" id="3.1.4.-" evidence="2"/>
<dbReference type="RefSeq" id="WP_076317760.1">
    <property type="nucleotide sequence ID" value="NZ_CP145892.1"/>
</dbReference>
<dbReference type="InterPro" id="IPR017946">
    <property type="entry name" value="PLC-like_Pdiesterase_TIM-brl"/>
</dbReference>
<dbReference type="AlphaFoldDB" id="A0ABD8AKW6"/>
<feature type="domain" description="GP-PDE" evidence="1">
    <location>
        <begin position="57"/>
        <end position="277"/>
    </location>
</feature>
<proteinExistence type="predicted"/>
<evidence type="ECO:0000259" key="1">
    <source>
        <dbReference type="Pfam" id="PF03009"/>
    </source>
</evidence>
<dbReference type="Gene3D" id="3.20.20.190">
    <property type="entry name" value="Phosphatidylinositol (PI) phosphodiesterase"/>
    <property type="match status" value="1"/>
</dbReference>
<reference evidence="2 3" key="1">
    <citation type="submission" date="2024-02" db="EMBL/GenBank/DDBJ databases">
        <title>Complete sequences of two Paenibacillus sp. strains and one Lysinibacillus strain isolated from the environment on STAA medium highlight biotechnological potential.</title>
        <authorList>
            <person name="Attere S.A."/>
            <person name="Piche L.C."/>
            <person name="Intertaglia L."/>
            <person name="Lami R."/>
            <person name="Charette S.J."/>
            <person name="Vincent A.T."/>
        </authorList>
    </citation>
    <scope>NUCLEOTIDE SEQUENCE [LARGE SCALE GENOMIC DNA]</scope>
    <source>
        <strain evidence="2 3">Y5S-7</strain>
    </source>
</reference>
<dbReference type="CDD" id="cd08583">
    <property type="entry name" value="PI-PLCc_GDPD_SF_unchar1"/>
    <property type="match status" value="1"/>
</dbReference>
<name>A0ABD8AKW6_PAEAM</name>
<evidence type="ECO:0000313" key="2">
    <source>
        <dbReference type="EMBL" id="WWP18103.1"/>
    </source>
</evidence>
<accession>A0ABD8AKW6</accession>
<organism evidence="2 3">
    <name type="scientific">Paenibacillus amylolyticus</name>
    <dbReference type="NCBI Taxonomy" id="1451"/>
    <lineage>
        <taxon>Bacteria</taxon>
        <taxon>Bacillati</taxon>
        <taxon>Bacillota</taxon>
        <taxon>Bacilli</taxon>
        <taxon>Bacillales</taxon>
        <taxon>Paenibacillaceae</taxon>
        <taxon>Paenibacillus</taxon>
    </lineage>
</organism>
<dbReference type="SUPFAM" id="SSF51695">
    <property type="entry name" value="PLC-like phosphodiesterases"/>
    <property type="match status" value="1"/>
</dbReference>
<gene>
    <name evidence="2" type="ORF">V6668_16415</name>
</gene>
<dbReference type="Pfam" id="PF03009">
    <property type="entry name" value="GDPD"/>
    <property type="match status" value="1"/>
</dbReference>
<evidence type="ECO:0000313" key="3">
    <source>
        <dbReference type="Proteomes" id="UP001364764"/>
    </source>
</evidence>
<dbReference type="GO" id="GO:0016787">
    <property type="term" value="F:hydrolase activity"/>
    <property type="evidence" value="ECO:0007669"/>
    <property type="project" value="UniProtKB-KW"/>
</dbReference>